<evidence type="ECO:0000313" key="2">
    <source>
        <dbReference type="Proteomes" id="UP000646244"/>
    </source>
</evidence>
<sequence>MPRRRPEQVRATLACRRRPYAPYNSPSVVIDGLSARTLAEISRLERARTYLHPGDVARAVRLWKDHVRLPVRDLTHHDERGCLYDCCGDPLEARVLLDGIMQALSCRGARELRAQLHRFDELWHRRSPLSPLLGDISFRGLHTILYPGLAGGRR</sequence>
<dbReference type="EMBL" id="BMVB01000039">
    <property type="protein sequence ID" value="GHC73359.1"/>
    <property type="molecule type" value="Genomic_DNA"/>
</dbReference>
<dbReference type="Proteomes" id="UP000646244">
    <property type="component" value="Unassembled WGS sequence"/>
</dbReference>
<name>A0A918U3N4_STRCJ</name>
<evidence type="ECO:0000313" key="1">
    <source>
        <dbReference type="EMBL" id="GHC73359.1"/>
    </source>
</evidence>
<protein>
    <submittedName>
        <fullName evidence="1">Uncharacterized protein</fullName>
    </submittedName>
</protein>
<gene>
    <name evidence="1" type="ORF">GCM10010507_60750</name>
</gene>
<dbReference type="AlphaFoldDB" id="A0A918U3N4"/>
<dbReference type="RefSeq" id="WP_190113148.1">
    <property type="nucleotide sequence ID" value="NZ_BMVB01000039.1"/>
</dbReference>
<reference evidence="1" key="2">
    <citation type="submission" date="2020-09" db="EMBL/GenBank/DDBJ databases">
        <authorList>
            <person name="Sun Q."/>
            <person name="Ohkuma M."/>
        </authorList>
    </citation>
    <scope>NUCLEOTIDE SEQUENCE</scope>
    <source>
        <strain evidence="1">JCM 4633</strain>
    </source>
</reference>
<reference evidence="1" key="1">
    <citation type="journal article" date="2014" name="Int. J. Syst. Evol. Microbiol.">
        <title>Complete genome sequence of Corynebacterium casei LMG S-19264T (=DSM 44701T), isolated from a smear-ripened cheese.</title>
        <authorList>
            <consortium name="US DOE Joint Genome Institute (JGI-PGF)"/>
            <person name="Walter F."/>
            <person name="Albersmeier A."/>
            <person name="Kalinowski J."/>
            <person name="Ruckert C."/>
        </authorList>
    </citation>
    <scope>NUCLEOTIDE SEQUENCE</scope>
    <source>
        <strain evidence="1">JCM 4633</strain>
    </source>
</reference>
<proteinExistence type="predicted"/>
<organism evidence="1 2">
    <name type="scientific">Streptomyces cinnamoneus</name>
    <name type="common">Streptoverticillium cinnamoneum</name>
    <dbReference type="NCBI Taxonomy" id="53446"/>
    <lineage>
        <taxon>Bacteria</taxon>
        <taxon>Bacillati</taxon>
        <taxon>Actinomycetota</taxon>
        <taxon>Actinomycetes</taxon>
        <taxon>Kitasatosporales</taxon>
        <taxon>Streptomycetaceae</taxon>
        <taxon>Streptomyces</taxon>
        <taxon>Streptomyces cinnamoneus group</taxon>
    </lineage>
</organism>
<comment type="caution">
    <text evidence="1">The sequence shown here is derived from an EMBL/GenBank/DDBJ whole genome shotgun (WGS) entry which is preliminary data.</text>
</comment>
<accession>A0A918U3N4</accession>